<dbReference type="Pfam" id="PF12762">
    <property type="entry name" value="DDE_Tnp_IS1595"/>
    <property type="match status" value="1"/>
</dbReference>
<evidence type="ECO:0000313" key="2">
    <source>
        <dbReference type="EMBL" id="KAA6332943.1"/>
    </source>
</evidence>
<evidence type="ECO:0000259" key="1">
    <source>
        <dbReference type="SMART" id="SM01126"/>
    </source>
</evidence>
<dbReference type="SMART" id="SM01126">
    <property type="entry name" value="DDE_Tnp_IS1595"/>
    <property type="match status" value="1"/>
</dbReference>
<reference evidence="2" key="1">
    <citation type="submission" date="2019-03" db="EMBL/GenBank/DDBJ databases">
        <title>Single cell metagenomics reveals metabolic interactions within the superorganism composed of flagellate Streblomastix strix and complex community of Bacteroidetes bacteria on its surface.</title>
        <authorList>
            <person name="Treitli S.C."/>
            <person name="Kolisko M."/>
            <person name="Husnik F."/>
            <person name="Keeling P."/>
            <person name="Hampl V."/>
        </authorList>
    </citation>
    <scope>NUCLEOTIDE SEQUENCE</scope>
    <source>
        <strain evidence="2">STM</strain>
    </source>
</reference>
<dbReference type="InterPro" id="IPR024445">
    <property type="entry name" value="Tnp_ISXO2-like"/>
</dbReference>
<dbReference type="NCBIfam" id="NF033547">
    <property type="entry name" value="transpos_IS1595"/>
    <property type="match status" value="1"/>
</dbReference>
<sequence>MVAMRSSGNYPLQKSVEVDEMTIGGQEEGTRGRKNLNKKLVVLAIERSGKGVSRMYDKVITHASAKELGTFMKSCIDKTAKIKTDAWIGYAPLKTHFTELFQIQSGKKGSNFPDIHRVIMGFKGWLRGMHHSVKHLQAYIDEYAYRFNRSSMKEGIFDNLLKRMVRAEPCLCNLIRE</sequence>
<feature type="domain" description="ISXO2-like transposase" evidence="1">
    <location>
        <begin position="11"/>
        <end position="148"/>
    </location>
</feature>
<name>A0A5J4RIQ2_9ZZZZ</name>
<accession>A0A5J4RIQ2</accession>
<organism evidence="2">
    <name type="scientific">termite gut metagenome</name>
    <dbReference type="NCBI Taxonomy" id="433724"/>
    <lineage>
        <taxon>unclassified sequences</taxon>
        <taxon>metagenomes</taxon>
        <taxon>organismal metagenomes</taxon>
    </lineage>
</organism>
<protein>
    <recommendedName>
        <fullName evidence="1">ISXO2-like transposase domain-containing protein</fullName>
    </recommendedName>
</protein>
<comment type="caution">
    <text evidence="2">The sequence shown here is derived from an EMBL/GenBank/DDBJ whole genome shotgun (WGS) entry which is preliminary data.</text>
</comment>
<dbReference type="AlphaFoldDB" id="A0A5J4RIQ2"/>
<proteinExistence type="predicted"/>
<gene>
    <name evidence="2" type="ORF">EZS27_018600</name>
</gene>
<dbReference type="EMBL" id="SNRY01001175">
    <property type="protein sequence ID" value="KAA6332943.1"/>
    <property type="molecule type" value="Genomic_DNA"/>
</dbReference>